<dbReference type="EMBL" id="BOMM01000069">
    <property type="protein sequence ID" value="GIE15559.1"/>
    <property type="molecule type" value="Genomic_DNA"/>
</dbReference>
<dbReference type="GO" id="GO:0016740">
    <property type="term" value="F:transferase activity"/>
    <property type="evidence" value="ECO:0007669"/>
    <property type="project" value="UniProtKB-KW"/>
</dbReference>
<proteinExistence type="predicted"/>
<reference evidence="3" key="1">
    <citation type="submission" date="2021-01" db="EMBL/GenBank/DDBJ databases">
        <title>Whole genome shotgun sequence of Actinoplanes ferrugineus NBRC 15555.</title>
        <authorList>
            <person name="Komaki H."/>
            <person name="Tamura T."/>
        </authorList>
    </citation>
    <scope>NUCLEOTIDE SEQUENCE</scope>
    <source>
        <strain evidence="3">NBRC 15555</strain>
    </source>
</reference>
<feature type="transmembrane region" description="Helical" evidence="2">
    <location>
        <begin position="196"/>
        <end position="214"/>
    </location>
</feature>
<name>A0A919MI27_9ACTN</name>
<feature type="transmembrane region" description="Helical" evidence="2">
    <location>
        <begin position="220"/>
        <end position="236"/>
    </location>
</feature>
<evidence type="ECO:0000313" key="3">
    <source>
        <dbReference type="EMBL" id="GIE15559.1"/>
    </source>
</evidence>
<keyword evidence="2" id="KW-1133">Transmembrane helix</keyword>
<dbReference type="RefSeq" id="WP_203821924.1">
    <property type="nucleotide sequence ID" value="NZ_BAAABP010000029.1"/>
</dbReference>
<keyword evidence="2" id="KW-0472">Membrane</keyword>
<evidence type="ECO:0000313" key="4">
    <source>
        <dbReference type="Proteomes" id="UP000598174"/>
    </source>
</evidence>
<feature type="region of interest" description="Disordered" evidence="1">
    <location>
        <begin position="1"/>
        <end position="20"/>
    </location>
</feature>
<feature type="transmembrane region" description="Helical" evidence="2">
    <location>
        <begin position="322"/>
        <end position="339"/>
    </location>
</feature>
<dbReference type="Proteomes" id="UP000598174">
    <property type="component" value="Unassembled WGS sequence"/>
</dbReference>
<feature type="transmembrane region" description="Helical" evidence="2">
    <location>
        <begin position="421"/>
        <end position="439"/>
    </location>
</feature>
<protein>
    <submittedName>
        <fullName evidence="3">Glycosyl transferase</fullName>
    </submittedName>
</protein>
<evidence type="ECO:0000256" key="2">
    <source>
        <dbReference type="SAM" id="Phobius"/>
    </source>
</evidence>
<feature type="transmembrane region" description="Helical" evidence="2">
    <location>
        <begin position="115"/>
        <end position="138"/>
    </location>
</feature>
<feature type="transmembrane region" description="Helical" evidence="2">
    <location>
        <begin position="29"/>
        <end position="47"/>
    </location>
</feature>
<evidence type="ECO:0000256" key="1">
    <source>
        <dbReference type="SAM" id="MobiDB-lite"/>
    </source>
</evidence>
<feature type="transmembrane region" description="Helical" evidence="2">
    <location>
        <begin position="248"/>
        <end position="268"/>
    </location>
</feature>
<keyword evidence="2" id="KW-0812">Transmembrane</keyword>
<keyword evidence="4" id="KW-1185">Reference proteome</keyword>
<dbReference type="AlphaFoldDB" id="A0A919MI27"/>
<feature type="transmembrane region" description="Helical" evidence="2">
    <location>
        <begin position="172"/>
        <end position="189"/>
    </location>
</feature>
<sequence length="598" mass="65356">MRAVDEVVEETAAPEPQEKVTAPRRRADLWSLLSYVSLSLVVMVQLWRDPNGRVLASNDDDHGIFLFFLGHAERVVFNGDNPFYTYRLNVPDGVNMMANTALLALSLPMAPVTHFLGGGVSVAFLITAGLAGTAWAWYWVLSRHLVSSRVAAWIGGLWCGFSPAMVSHANGHVNFVSNFVIPFIVLQVLRLREPGRAVRGGLILAALIVVQVFINEEALLFAALALAVFVVAYAAMRPRPALRDARHLLPGLGVAAVVSGALLAYPLYFQFFHRGHYHGQPFAPDMFVTDLYSVVGFARQSLAGNAALTRHMSVSATEDNTFYGPFGLVMIIVAVIVLRRSVAARAAAISALVLLLISFGPRLRVYGEDTSIKLPFGLVSHVPIIDLVSVTRFAMVPTFIAGVLLALAADRMPRMSVTGRRLFVAGLVLAMVPLAPKPLPIVGAEPLPEFITAGTYKQYVPDDRTLVTVPLPDVTTGRTGQRWAALNNFGYATPRGYFMGPANPPTDDTGSWNAPPRWTSRLLWQVRESGKLPTVTEGMKIRFKQDLTYWRAAVVVLVPHDKNVDVLRALLVETLGQPQLVGGVEIWDVRYLPVHSEG</sequence>
<organism evidence="3 4">
    <name type="scientific">Paractinoplanes ferrugineus</name>
    <dbReference type="NCBI Taxonomy" id="113564"/>
    <lineage>
        <taxon>Bacteria</taxon>
        <taxon>Bacillati</taxon>
        <taxon>Actinomycetota</taxon>
        <taxon>Actinomycetes</taxon>
        <taxon>Micromonosporales</taxon>
        <taxon>Micromonosporaceae</taxon>
        <taxon>Paractinoplanes</taxon>
    </lineage>
</organism>
<feature type="transmembrane region" description="Helical" evidence="2">
    <location>
        <begin position="346"/>
        <end position="364"/>
    </location>
</feature>
<gene>
    <name evidence="3" type="ORF">Afe05nite_73990</name>
</gene>
<comment type="caution">
    <text evidence="3">The sequence shown here is derived from an EMBL/GenBank/DDBJ whole genome shotgun (WGS) entry which is preliminary data.</text>
</comment>
<keyword evidence="3" id="KW-0808">Transferase</keyword>
<feature type="transmembrane region" description="Helical" evidence="2">
    <location>
        <begin position="384"/>
        <end position="409"/>
    </location>
</feature>
<accession>A0A919MI27</accession>
<feature type="transmembrane region" description="Helical" evidence="2">
    <location>
        <begin position="150"/>
        <end position="166"/>
    </location>
</feature>